<dbReference type="SUPFAM" id="SSF52058">
    <property type="entry name" value="L domain-like"/>
    <property type="match status" value="1"/>
</dbReference>
<keyword evidence="2" id="KW-0547">Nucleotide-binding</keyword>
<evidence type="ECO:0000259" key="5">
    <source>
        <dbReference type="Pfam" id="PF00931"/>
    </source>
</evidence>
<dbReference type="PANTHER" id="PTHR36766">
    <property type="entry name" value="PLANT BROAD-SPECTRUM MILDEW RESISTANCE PROTEIN RPW8"/>
    <property type="match status" value="1"/>
</dbReference>
<evidence type="ECO:0000256" key="2">
    <source>
        <dbReference type="ARBA" id="ARBA00022741"/>
    </source>
</evidence>
<keyword evidence="1" id="KW-0677">Repeat</keyword>
<dbReference type="Pfam" id="PF23559">
    <property type="entry name" value="WHD_DRP"/>
    <property type="match status" value="1"/>
</dbReference>
<dbReference type="Proteomes" id="UP001443914">
    <property type="component" value="Unassembled WGS sequence"/>
</dbReference>
<dbReference type="SUPFAM" id="SSF52047">
    <property type="entry name" value="RNI-like"/>
    <property type="match status" value="1"/>
</dbReference>
<evidence type="ECO:0000256" key="1">
    <source>
        <dbReference type="ARBA" id="ARBA00022737"/>
    </source>
</evidence>
<dbReference type="InterPro" id="IPR032675">
    <property type="entry name" value="LRR_dom_sf"/>
</dbReference>
<dbReference type="InterPro" id="IPR002182">
    <property type="entry name" value="NB-ARC"/>
</dbReference>
<dbReference type="PRINTS" id="PR00364">
    <property type="entry name" value="DISEASERSIST"/>
</dbReference>
<evidence type="ECO:0000313" key="9">
    <source>
        <dbReference type="EMBL" id="KAK9663600.1"/>
    </source>
</evidence>
<dbReference type="Gene3D" id="1.20.5.4130">
    <property type="match status" value="1"/>
</dbReference>
<gene>
    <name evidence="9" type="ORF">RND81_O270500</name>
</gene>
<dbReference type="SUPFAM" id="SSF52540">
    <property type="entry name" value="P-loop containing nucleoside triphosphate hydrolases"/>
    <property type="match status" value="1"/>
</dbReference>
<dbReference type="AlphaFoldDB" id="A0AAW1GL47"/>
<organism evidence="9 10">
    <name type="scientific">Saponaria officinalis</name>
    <name type="common">Common soapwort</name>
    <name type="synonym">Lychnis saponaria</name>
    <dbReference type="NCBI Taxonomy" id="3572"/>
    <lineage>
        <taxon>Eukaryota</taxon>
        <taxon>Viridiplantae</taxon>
        <taxon>Streptophyta</taxon>
        <taxon>Embryophyta</taxon>
        <taxon>Tracheophyta</taxon>
        <taxon>Spermatophyta</taxon>
        <taxon>Magnoliopsida</taxon>
        <taxon>eudicotyledons</taxon>
        <taxon>Gunneridae</taxon>
        <taxon>Pentapetalae</taxon>
        <taxon>Caryophyllales</taxon>
        <taxon>Caryophyllaceae</taxon>
        <taxon>Caryophylleae</taxon>
        <taxon>Saponaria</taxon>
    </lineage>
</organism>
<dbReference type="EMBL" id="JBDFQZ010000017">
    <property type="protein sequence ID" value="KAK9663600.1"/>
    <property type="molecule type" value="Genomic_DNA"/>
</dbReference>
<dbReference type="PANTHER" id="PTHR36766:SF35">
    <property type="entry name" value="DISEASE RESISTANCE PROTEIN RGA3"/>
    <property type="match status" value="1"/>
</dbReference>
<sequence>MAELGISLASKLIEVVGSETIRDICSIWGYKSQLDDLKDTITTIRQFLLDAESKDGKLCHEAQDYILKLKNAVYDAGDLFDEFLTQAELKKQNKGGKLSEKVRDFFSTKKNSVSVAYSMSREVKKLKKKLDSIASNHNTFGLSIDSQPIRERREETCSYVYKEKVVGRECDVDKVVHMLLDSGSHESVSFLSIVGVGGLGKTTLAQLVFNDDRVRSEFPLRLWTCVSDENANDFDVKKILTNILESASHEKYDGFAMDLVQSKLGGLIGGMKYLIVLDDLWNEDLNRWLSLRKFLMVGGIGSRVLVTTRSKRTALVVDDEFKYELEGLSPENSLRLFEMTAFGDKDKGTQSLNYSELVKLGKQIVVKCSNVPLAIRVVGTLLYGQNISKWRSFQECDLTSLNNGDNEIMSILKLSYDNLESPLKACFTYCSLFPKGFKIKKEKLIRLWMAQEYIVPFEVRQSLEDAAEEYFSILLRRCFFQDIKMNEIGGVVSFRIHDLIHDLAQNVAGNDVVSLNSIASSLGDDVRHIFHVGSKWKGSFFPKCKIRSYVRDASQINLPVVKLVENWIFLRTLDLHMLDIRTLPDSIGNLLHLRYLDLSYNYPLVRLPDSITKLYNLQTLDLKGCSDLEELPKGLAKMVNLRQLDISWCSELSHMPPGLDKLSCLCGLTEYVVGGGNSGDLENLRALTNLRGSIRIQISENFRCAEESSKFEEGYLKRMKHLDILGIELVASKNHETLLEKLEPPSSVKVLELMFYNATTLPTKWWRGEDNMTALLPNLVRLELEDCSNLLHLPLLSKLLHLKSLSLMYLKKLEHIEDTTHETVAFTFFPSLEYLRLSNMNDLKGWWKREDANCNVWQPSFIKLSELNVVNCGKLTSFPTCPTLEKLTLRGVNEELRSSLGKEERLVKLREVLIDNPDYLKSLPTRSLTSLCIAENSELESFSELGETIFKGCLSLKRLSIGYCDSLRSLNGGWWKHVTTLESLELLELPALTFSGRGRDTDNNDNDDDDGIPWRFLDRSLRSLLFTGLGIKKLPKGMRDLTSLQNLQLGWCDNLECLPEWISCLLSLRSLRIDCCKKLRLLPVHVRDLTSLQLLQVRDCPLVVAERFQDPDGDDRFNLQHISTVNVAGD</sequence>
<dbReference type="Pfam" id="PF00931">
    <property type="entry name" value="NB-ARC"/>
    <property type="match status" value="1"/>
</dbReference>
<protein>
    <submittedName>
        <fullName evidence="9">Uncharacterized protein</fullName>
    </submittedName>
</protein>
<name>A0AAW1GL47_SAPOF</name>
<keyword evidence="3" id="KW-0611">Plant defense</keyword>
<evidence type="ECO:0000256" key="4">
    <source>
        <dbReference type="ARBA" id="ARBA00022840"/>
    </source>
</evidence>
<feature type="domain" description="Disease resistance protein winged helix" evidence="7">
    <location>
        <begin position="432"/>
        <end position="504"/>
    </location>
</feature>
<feature type="domain" description="Disease resistance R13L4/SHOC-2-like LRR" evidence="8">
    <location>
        <begin position="547"/>
        <end position="838"/>
    </location>
</feature>
<evidence type="ECO:0000256" key="3">
    <source>
        <dbReference type="ARBA" id="ARBA00022821"/>
    </source>
</evidence>
<dbReference type="Pfam" id="PF18052">
    <property type="entry name" value="Rx_N"/>
    <property type="match status" value="1"/>
</dbReference>
<dbReference type="FunFam" id="1.10.10.10:FF:000322">
    <property type="entry name" value="Probable disease resistance protein At1g63360"/>
    <property type="match status" value="1"/>
</dbReference>
<proteinExistence type="predicted"/>
<dbReference type="InterPro" id="IPR042197">
    <property type="entry name" value="Apaf_helical"/>
</dbReference>
<dbReference type="InterPro" id="IPR036388">
    <property type="entry name" value="WH-like_DNA-bd_sf"/>
</dbReference>
<dbReference type="Gene3D" id="3.80.10.10">
    <property type="entry name" value="Ribonuclease Inhibitor"/>
    <property type="match status" value="3"/>
</dbReference>
<feature type="domain" description="NB-ARC" evidence="5">
    <location>
        <begin position="169"/>
        <end position="345"/>
    </location>
</feature>
<accession>A0AAW1GL47</accession>
<feature type="domain" description="Disease resistance N-terminal" evidence="6">
    <location>
        <begin position="9"/>
        <end position="95"/>
    </location>
</feature>
<dbReference type="InterPro" id="IPR041118">
    <property type="entry name" value="Rx_N"/>
</dbReference>
<dbReference type="GO" id="GO:0005524">
    <property type="term" value="F:ATP binding"/>
    <property type="evidence" value="ECO:0007669"/>
    <property type="project" value="UniProtKB-KW"/>
</dbReference>
<dbReference type="GO" id="GO:0043531">
    <property type="term" value="F:ADP binding"/>
    <property type="evidence" value="ECO:0007669"/>
    <property type="project" value="InterPro"/>
</dbReference>
<evidence type="ECO:0000259" key="8">
    <source>
        <dbReference type="Pfam" id="PF23598"/>
    </source>
</evidence>
<reference evidence="9" key="1">
    <citation type="submission" date="2024-03" db="EMBL/GenBank/DDBJ databases">
        <title>WGS assembly of Saponaria officinalis var. Norfolk2.</title>
        <authorList>
            <person name="Jenkins J."/>
            <person name="Shu S."/>
            <person name="Grimwood J."/>
            <person name="Barry K."/>
            <person name="Goodstein D."/>
            <person name="Schmutz J."/>
            <person name="Leebens-Mack J."/>
            <person name="Osbourn A."/>
        </authorList>
    </citation>
    <scope>NUCLEOTIDE SEQUENCE [LARGE SCALE GENOMIC DNA]</scope>
    <source>
        <strain evidence="9">JIC</strain>
    </source>
</reference>
<dbReference type="GO" id="GO:0051707">
    <property type="term" value="P:response to other organism"/>
    <property type="evidence" value="ECO:0007669"/>
    <property type="project" value="UniProtKB-ARBA"/>
</dbReference>
<keyword evidence="10" id="KW-1185">Reference proteome</keyword>
<evidence type="ECO:0000259" key="6">
    <source>
        <dbReference type="Pfam" id="PF18052"/>
    </source>
</evidence>
<dbReference type="Gene3D" id="3.40.50.300">
    <property type="entry name" value="P-loop containing nucleotide triphosphate hydrolases"/>
    <property type="match status" value="1"/>
</dbReference>
<dbReference type="GO" id="GO:0006952">
    <property type="term" value="P:defense response"/>
    <property type="evidence" value="ECO:0007669"/>
    <property type="project" value="UniProtKB-KW"/>
</dbReference>
<dbReference type="Gene3D" id="1.10.10.10">
    <property type="entry name" value="Winged helix-like DNA-binding domain superfamily/Winged helix DNA-binding domain"/>
    <property type="match status" value="1"/>
</dbReference>
<dbReference type="InterPro" id="IPR055414">
    <property type="entry name" value="LRR_R13L4/SHOC2-like"/>
</dbReference>
<dbReference type="InterPro" id="IPR058922">
    <property type="entry name" value="WHD_DRP"/>
</dbReference>
<evidence type="ECO:0000259" key="7">
    <source>
        <dbReference type="Pfam" id="PF23559"/>
    </source>
</evidence>
<dbReference type="InterPro" id="IPR027417">
    <property type="entry name" value="P-loop_NTPase"/>
</dbReference>
<comment type="caution">
    <text evidence="9">The sequence shown here is derived from an EMBL/GenBank/DDBJ whole genome shotgun (WGS) entry which is preliminary data.</text>
</comment>
<evidence type="ECO:0000313" key="10">
    <source>
        <dbReference type="Proteomes" id="UP001443914"/>
    </source>
</evidence>
<dbReference type="Pfam" id="PF23598">
    <property type="entry name" value="LRR_14"/>
    <property type="match status" value="1"/>
</dbReference>
<dbReference type="Gene3D" id="1.10.8.430">
    <property type="entry name" value="Helical domain of apoptotic protease-activating factors"/>
    <property type="match status" value="1"/>
</dbReference>
<keyword evidence="4" id="KW-0067">ATP-binding</keyword>